<proteinExistence type="predicted"/>
<evidence type="ECO:0000256" key="1">
    <source>
        <dbReference type="SAM" id="MobiDB-lite"/>
    </source>
</evidence>
<sequence length="346" mass="39820">MSSPTNNDNLNNNNSNDDNSNVGSSNNGNGSRKRSTPNEATTAPKVARTVSNNSIDTSQSGSPSNINTGHASTTSPFVRSSYHRPNRRSFVPNASIQSRFRRPTLTQVRIQGSEQGNGEESNALIRTSNLHNFISGQNMISPFTWRHNFFQSFTPPPCPNTMIQYNPWDVYRGINILPMDEIRAVFFNEAVEKFERDCKNKSFFHSSFAPDVTWPVSDHNVTRVVVDFHLSNVNYKIPITKYYEVKVYIRGREIRNWIEIATVLNHMNFTNFHIFDFGEIFYFQTPSYLDYRRFLDTVNNLEVVSYVAIGQAQCFKFKIHASRIYYVKEVPELCRIYPVNTWVVSF</sequence>
<reference evidence="3" key="1">
    <citation type="submission" date="2017-02" db="UniProtKB">
        <authorList>
            <consortium name="WormBaseParasite"/>
        </authorList>
    </citation>
    <scope>IDENTIFICATION</scope>
</reference>
<dbReference type="AlphaFoldDB" id="A0A0N5A734"/>
<feature type="compositionally biased region" description="Polar residues" evidence="1">
    <location>
        <begin position="92"/>
        <end position="122"/>
    </location>
</feature>
<dbReference type="WBParaSite" id="PTRK_0001782100.1">
    <property type="protein sequence ID" value="PTRK_0001782100.1"/>
    <property type="gene ID" value="PTRK_0001782100"/>
</dbReference>
<feature type="compositionally biased region" description="Polar residues" evidence="1">
    <location>
        <begin position="49"/>
        <end position="78"/>
    </location>
</feature>
<keyword evidence="2" id="KW-1185">Reference proteome</keyword>
<organism evidence="2 3">
    <name type="scientific">Parastrongyloides trichosuri</name>
    <name type="common">Possum-specific nematode worm</name>
    <dbReference type="NCBI Taxonomy" id="131310"/>
    <lineage>
        <taxon>Eukaryota</taxon>
        <taxon>Metazoa</taxon>
        <taxon>Ecdysozoa</taxon>
        <taxon>Nematoda</taxon>
        <taxon>Chromadorea</taxon>
        <taxon>Rhabditida</taxon>
        <taxon>Tylenchina</taxon>
        <taxon>Panagrolaimomorpha</taxon>
        <taxon>Strongyloidoidea</taxon>
        <taxon>Strongyloididae</taxon>
        <taxon>Parastrongyloides</taxon>
    </lineage>
</organism>
<accession>A0A0N5A734</accession>
<evidence type="ECO:0000313" key="3">
    <source>
        <dbReference type="WBParaSite" id="PTRK_0001782100.1"/>
    </source>
</evidence>
<name>A0A0N5A734_PARTI</name>
<protein>
    <submittedName>
        <fullName evidence="3">Tudor domain-containing protein</fullName>
    </submittedName>
</protein>
<feature type="compositionally biased region" description="Low complexity" evidence="1">
    <location>
        <begin position="1"/>
        <end position="30"/>
    </location>
</feature>
<dbReference type="Proteomes" id="UP000038045">
    <property type="component" value="Unplaced"/>
</dbReference>
<feature type="region of interest" description="Disordered" evidence="1">
    <location>
        <begin position="1"/>
        <end position="122"/>
    </location>
</feature>
<evidence type="ECO:0000313" key="2">
    <source>
        <dbReference type="Proteomes" id="UP000038045"/>
    </source>
</evidence>